<evidence type="ECO:0000256" key="1">
    <source>
        <dbReference type="ARBA" id="ARBA00004651"/>
    </source>
</evidence>
<feature type="transmembrane region" description="Helical" evidence="6">
    <location>
        <begin position="191"/>
        <end position="210"/>
    </location>
</feature>
<comment type="caution">
    <text evidence="7">The sequence shown here is derived from an EMBL/GenBank/DDBJ whole genome shotgun (WGS) entry which is preliminary data.</text>
</comment>
<dbReference type="Proteomes" id="UP000263833">
    <property type="component" value="Unassembled WGS sequence"/>
</dbReference>
<feature type="transmembrane region" description="Helical" evidence="6">
    <location>
        <begin position="249"/>
        <end position="266"/>
    </location>
</feature>
<protein>
    <recommendedName>
        <fullName evidence="9">Flippase-like domain-containing protein</fullName>
    </recommendedName>
</protein>
<feature type="transmembrane region" description="Helical" evidence="6">
    <location>
        <begin position="222"/>
        <end position="243"/>
    </location>
</feature>
<comment type="subcellular location">
    <subcellularLocation>
        <location evidence="1">Cell membrane</location>
        <topology evidence="1">Multi-pass membrane protein</topology>
    </subcellularLocation>
</comment>
<feature type="transmembrane region" description="Helical" evidence="6">
    <location>
        <begin position="151"/>
        <end position="171"/>
    </location>
</feature>
<evidence type="ECO:0000256" key="2">
    <source>
        <dbReference type="ARBA" id="ARBA00022475"/>
    </source>
</evidence>
<organism evidence="7 8">
    <name type="scientific">Sphingorhabdus pulchriflava</name>
    <dbReference type="NCBI Taxonomy" id="2292257"/>
    <lineage>
        <taxon>Bacteria</taxon>
        <taxon>Pseudomonadati</taxon>
        <taxon>Pseudomonadota</taxon>
        <taxon>Alphaproteobacteria</taxon>
        <taxon>Sphingomonadales</taxon>
        <taxon>Sphingomonadaceae</taxon>
        <taxon>Sphingorhabdus</taxon>
    </lineage>
</organism>
<name>A0A371B1L8_9SPHN</name>
<keyword evidence="8" id="KW-1185">Reference proteome</keyword>
<feature type="transmembrane region" description="Helical" evidence="6">
    <location>
        <begin position="37"/>
        <end position="57"/>
    </location>
</feature>
<dbReference type="AlphaFoldDB" id="A0A371B1L8"/>
<accession>A0A371B1L8</accession>
<evidence type="ECO:0000256" key="6">
    <source>
        <dbReference type="SAM" id="Phobius"/>
    </source>
</evidence>
<proteinExistence type="predicted"/>
<keyword evidence="5 6" id="KW-0472">Membrane</keyword>
<gene>
    <name evidence="7" type="ORF">DXH95_14420</name>
</gene>
<evidence type="ECO:0008006" key="9">
    <source>
        <dbReference type="Google" id="ProtNLM"/>
    </source>
</evidence>
<keyword evidence="4 6" id="KW-1133">Transmembrane helix</keyword>
<dbReference type="EMBL" id="QRGP01000003">
    <property type="protein sequence ID" value="RDV01486.1"/>
    <property type="molecule type" value="Genomic_DNA"/>
</dbReference>
<evidence type="ECO:0000313" key="8">
    <source>
        <dbReference type="Proteomes" id="UP000263833"/>
    </source>
</evidence>
<dbReference type="GO" id="GO:0005886">
    <property type="term" value="C:plasma membrane"/>
    <property type="evidence" value="ECO:0007669"/>
    <property type="project" value="UniProtKB-SubCell"/>
</dbReference>
<keyword evidence="2" id="KW-1003">Cell membrane</keyword>
<dbReference type="OrthoDB" id="7605514at2"/>
<evidence type="ECO:0000256" key="5">
    <source>
        <dbReference type="ARBA" id="ARBA00023136"/>
    </source>
</evidence>
<reference evidence="8" key="1">
    <citation type="submission" date="2018-08" db="EMBL/GenBank/DDBJ databases">
        <authorList>
            <person name="Kim S.-J."/>
            <person name="Jung G.-Y."/>
        </authorList>
    </citation>
    <scope>NUCLEOTIDE SEQUENCE [LARGE SCALE GENOMIC DNA]</scope>
    <source>
        <strain evidence="8">GY_G</strain>
    </source>
</reference>
<sequence>MPAPQHSTMTKSPAMYHVSLQRPDSLTPSPARRGVRALYWLGALLLAASLIFVAAYAHRNWAMLAQVSISNSKMLVLAILLYAVSHFSTALSWPFVLRGMSIPVSLRTGVQIGFVSQIGKYLPGNVAHYFGRATLAANSGVPLLSSGTSTAVEIIAALFAAAIVGATALVIDPEAAQFLALRLMNAFQATTTILAALAAGVLALGTYLYWKRYSIVVVLAPTLFLAVSFTLSGLSFAALLASIDATSPTATIIALFVVAWVIGFIVPGAPAGIGIREAILIGFLAPQIGGGPALACSLLHRVLTAGVDAAVAIFGYTWLHLSKKKKSAKDVLSGSPTSQG</sequence>
<dbReference type="Pfam" id="PF03706">
    <property type="entry name" value="LPG_synthase_TM"/>
    <property type="match status" value="1"/>
</dbReference>
<keyword evidence="3 6" id="KW-0812">Transmembrane</keyword>
<feature type="transmembrane region" description="Helical" evidence="6">
    <location>
        <begin position="77"/>
        <end position="97"/>
    </location>
</feature>
<evidence type="ECO:0000256" key="4">
    <source>
        <dbReference type="ARBA" id="ARBA00022989"/>
    </source>
</evidence>
<evidence type="ECO:0000256" key="3">
    <source>
        <dbReference type="ARBA" id="ARBA00022692"/>
    </source>
</evidence>
<evidence type="ECO:0000313" key="7">
    <source>
        <dbReference type="EMBL" id="RDV01486.1"/>
    </source>
</evidence>
<dbReference type="InterPro" id="IPR022791">
    <property type="entry name" value="L-PG_synthase/AglD"/>
</dbReference>